<dbReference type="Pfam" id="PF00082">
    <property type="entry name" value="Peptidase_S8"/>
    <property type="match status" value="1"/>
</dbReference>
<reference evidence="16" key="1">
    <citation type="submission" date="2016-10" db="EMBL/GenBank/DDBJ databases">
        <authorList>
            <person name="Varghese N."/>
            <person name="Submissions S."/>
        </authorList>
    </citation>
    <scope>NUCLEOTIDE SEQUENCE [LARGE SCALE GENOMIC DNA]</scope>
    <source>
        <strain evidence="16">FP5</strain>
    </source>
</reference>
<evidence type="ECO:0000256" key="8">
    <source>
        <dbReference type="ARBA" id="ARBA00022825"/>
    </source>
</evidence>
<feature type="region of interest" description="Disordered" evidence="12">
    <location>
        <begin position="28"/>
        <end position="87"/>
    </location>
</feature>
<dbReference type="Gene3D" id="2.60.120.380">
    <property type="match status" value="2"/>
</dbReference>
<evidence type="ECO:0000256" key="7">
    <source>
        <dbReference type="ARBA" id="ARBA00022801"/>
    </source>
</evidence>
<dbReference type="Proteomes" id="UP000198897">
    <property type="component" value="Unassembled WGS sequence"/>
</dbReference>
<feature type="domain" description="SLH" evidence="14">
    <location>
        <begin position="756"/>
        <end position="819"/>
    </location>
</feature>
<evidence type="ECO:0000256" key="3">
    <source>
        <dbReference type="ARBA" id="ARBA00011073"/>
    </source>
</evidence>
<dbReference type="PROSITE" id="PS00138">
    <property type="entry name" value="SUBTILASE_SER"/>
    <property type="match status" value="1"/>
</dbReference>
<dbReference type="PROSITE" id="PS51272">
    <property type="entry name" value="SLH"/>
    <property type="match status" value="3"/>
</dbReference>
<feature type="chain" id="PRO_5011727407" evidence="13">
    <location>
        <begin position="35"/>
        <end position="872"/>
    </location>
</feature>
<dbReference type="PANTHER" id="PTHR43806:SF11">
    <property type="entry name" value="CEREVISIN-RELATED"/>
    <property type="match status" value="1"/>
</dbReference>
<protein>
    <submittedName>
        <fullName evidence="15">S-layer homology domain-containing protein</fullName>
    </submittedName>
</protein>
<dbReference type="PROSITE" id="PS51892">
    <property type="entry name" value="SUBTILASE"/>
    <property type="match status" value="1"/>
</dbReference>
<dbReference type="CDD" id="cd07484">
    <property type="entry name" value="Peptidases_S8_Thermitase_like"/>
    <property type="match status" value="1"/>
</dbReference>
<proteinExistence type="inferred from homology"/>
<dbReference type="PRINTS" id="PR00723">
    <property type="entry name" value="SUBTILISIN"/>
</dbReference>
<comment type="similarity">
    <text evidence="3 10 11">Belongs to the peptidase S8 family.</text>
</comment>
<feature type="active site" description="Charge relay system" evidence="10">
    <location>
        <position position="235"/>
    </location>
</feature>
<dbReference type="InterPro" id="IPR023827">
    <property type="entry name" value="Peptidase_S8_Asp-AS"/>
</dbReference>
<evidence type="ECO:0000256" key="1">
    <source>
        <dbReference type="ARBA" id="ARBA00001913"/>
    </source>
</evidence>
<dbReference type="SUPFAM" id="SSF52743">
    <property type="entry name" value="Subtilisin-like"/>
    <property type="match status" value="1"/>
</dbReference>
<name>A0A1I2K136_9BACI</name>
<feature type="active site" description="Charge relay system" evidence="10">
    <location>
        <position position="202"/>
    </location>
</feature>
<gene>
    <name evidence="15" type="ORF">SAMN05216353_102213</name>
</gene>
<feature type="compositionally biased region" description="Basic and acidic residues" evidence="12">
    <location>
        <begin position="34"/>
        <end position="48"/>
    </location>
</feature>
<keyword evidence="4" id="KW-0964">Secreted</keyword>
<evidence type="ECO:0000256" key="12">
    <source>
        <dbReference type="SAM" id="MobiDB-lite"/>
    </source>
</evidence>
<dbReference type="PANTHER" id="PTHR43806">
    <property type="entry name" value="PEPTIDASE S8"/>
    <property type="match status" value="1"/>
</dbReference>
<evidence type="ECO:0000256" key="6">
    <source>
        <dbReference type="ARBA" id="ARBA00022729"/>
    </source>
</evidence>
<evidence type="ECO:0000259" key="14">
    <source>
        <dbReference type="PROSITE" id="PS51272"/>
    </source>
</evidence>
<dbReference type="PROSITE" id="PS00137">
    <property type="entry name" value="SUBTILASE_HIS"/>
    <property type="match status" value="1"/>
</dbReference>
<evidence type="ECO:0000256" key="11">
    <source>
        <dbReference type="RuleBase" id="RU003355"/>
    </source>
</evidence>
<dbReference type="Pfam" id="PF04151">
    <property type="entry name" value="PPC"/>
    <property type="match status" value="1"/>
</dbReference>
<feature type="active site" description="Charge relay system" evidence="10">
    <location>
        <position position="388"/>
    </location>
</feature>
<dbReference type="GO" id="GO:0005576">
    <property type="term" value="C:extracellular region"/>
    <property type="evidence" value="ECO:0007669"/>
    <property type="project" value="UniProtKB-SubCell"/>
</dbReference>
<dbReference type="AlphaFoldDB" id="A0A1I2K136"/>
<dbReference type="SUPFAM" id="SSF89260">
    <property type="entry name" value="Collagen-binding domain"/>
    <property type="match status" value="1"/>
</dbReference>
<dbReference type="OrthoDB" id="9798386at2"/>
<organism evidence="15 16">
    <name type="scientific">Halobacillus alkaliphilus</name>
    <dbReference type="NCBI Taxonomy" id="396056"/>
    <lineage>
        <taxon>Bacteria</taxon>
        <taxon>Bacillati</taxon>
        <taxon>Bacillota</taxon>
        <taxon>Bacilli</taxon>
        <taxon>Bacillales</taxon>
        <taxon>Bacillaceae</taxon>
        <taxon>Halobacillus</taxon>
    </lineage>
</organism>
<accession>A0A1I2K136</accession>
<evidence type="ECO:0000256" key="9">
    <source>
        <dbReference type="ARBA" id="ARBA00022837"/>
    </source>
</evidence>
<dbReference type="InterPro" id="IPR036852">
    <property type="entry name" value="Peptidase_S8/S53_dom_sf"/>
</dbReference>
<evidence type="ECO:0000313" key="15">
    <source>
        <dbReference type="EMBL" id="SFF58917.1"/>
    </source>
</evidence>
<comment type="subcellular location">
    <subcellularLocation>
        <location evidence="2">Secreted</location>
    </subcellularLocation>
</comment>
<keyword evidence="7 10" id="KW-0378">Hydrolase</keyword>
<keyword evidence="8 10" id="KW-0720">Serine protease</keyword>
<keyword evidence="9" id="KW-0106">Calcium</keyword>
<dbReference type="EMBL" id="FOOG01000002">
    <property type="protein sequence ID" value="SFF58917.1"/>
    <property type="molecule type" value="Genomic_DNA"/>
</dbReference>
<dbReference type="PROSITE" id="PS00136">
    <property type="entry name" value="SUBTILASE_ASP"/>
    <property type="match status" value="1"/>
</dbReference>
<feature type="compositionally biased region" description="Basic and acidic residues" evidence="12">
    <location>
        <begin position="463"/>
        <end position="475"/>
    </location>
</feature>
<dbReference type="InterPro" id="IPR023828">
    <property type="entry name" value="Peptidase_S8_Ser-AS"/>
</dbReference>
<keyword evidence="5 10" id="KW-0645">Protease</keyword>
<feature type="domain" description="SLH" evidence="14">
    <location>
        <begin position="698"/>
        <end position="754"/>
    </location>
</feature>
<dbReference type="Gene3D" id="3.40.50.200">
    <property type="entry name" value="Peptidase S8/S53 domain"/>
    <property type="match status" value="1"/>
</dbReference>
<feature type="region of interest" description="Disordered" evidence="12">
    <location>
        <begin position="458"/>
        <end position="483"/>
    </location>
</feature>
<evidence type="ECO:0000256" key="4">
    <source>
        <dbReference type="ARBA" id="ARBA00022525"/>
    </source>
</evidence>
<feature type="compositionally biased region" description="Basic and acidic residues" evidence="12">
    <location>
        <begin position="55"/>
        <end position="87"/>
    </location>
</feature>
<dbReference type="GO" id="GO:0004252">
    <property type="term" value="F:serine-type endopeptidase activity"/>
    <property type="evidence" value="ECO:0007669"/>
    <property type="project" value="UniProtKB-UniRule"/>
</dbReference>
<keyword evidence="16" id="KW-1185">Reference proteome</keyword>
<feature type="signal peptide" evidence="13">
    <location>
        <begin position="1"/>
        <end position="34"/>
    </location>
</feature>
<dbReference type="RefSeq" id="WP_089749823.1">
    <property type="nucleotide sequence ID" value="NZ_FOOG01000002.1"/>
</dbReference>
<evidence type="ECO:0000256" key="2">
    <source>
        <dbReference type="ARBA" id="ARBA00004613"/>
    </source>
</evidence>
<dbReference type="Pfam" id="PF00395">
    <property type="entry name" value="SLH"/>
    <property type="match status" value="3"/>
</dbReference>
<feature type="domain" description="SLH" evidence="14">
    <location>
        <begin position="820"/>
        <end position="872"/>
    </location>
</feature>
<dbReference type="InterPro" id="IPR001119">
    <property type="entry name" value="SLH_dom"/>
</dbReference>
<evidence type="ECO:0000313" key="16">
    <source>
        <dbReference type="Proteomes" id="UP000198897"/>
    </source>
</evidence>
<comment type="cofactor">
    <cofactor evidence="1">
        <name>Ca(2+)</name>
        <dbReference type="ChEBI" id="CHEBI:29108"/>
    </cofactor>
</comment>
<sequence>MKKRTRYSITSMMISLTLVAPTLSGLAPSSSVQAEERMKKIPLEEITKGETQTSKPEEGASFQKDDRPVKQVHKKESSKSSKQVEEVDLKDVHNRGILIEVKESSSFSTEAYEVNEGPLSEALKRHNFRLLEVKEDVDYNHVLQQLNEDPAVLTADPDYISETSYVPSDPKYSGQYQYDDMNMEKTWDVTRGSSDTTVAVLDTGVYKYHEDLQGVVLPGYDFVNNDANPGDNHGHGTHIAGLIAANFNDRGIAGLAPETKILPVKVGDSEGRFSDSNVLSGIYYAIDQGVDVINMSFGAYHRSDAEERALWKAYNEGIVLVAAASNDGIRDASYPASYFPVISVAATDRSGYPALFSNYGTWIDLAAPGVFLTSTSYMGGYTSMSGTSFSAPLVSGLAAMMKGENPDWNPDEIEWAMEKHAETPTGSRWEEEYGYGIPDAYEVITSAAVDLKDDVSNNQESSFHLEKGQPKRENLDTPNDSDWYDFRVDHPTTVSVDVTSRSDNEDLVVAVYNRYGERQVFDGEWKGSGESFTFEASPGKYTVMVYDYYNHWSDESYVMEVNWPDHPYKDEIVYEQEPNDFASSATKLSYEQAAVGTFDTADLDYYKVDFPYSGSVDVTLASNGDATHIDPEVTVAAYDQEGNRQTLEAASVQQYEQDGVAYNTATIDGITRGTHYLIVENGTGEADRNENYVVSMDYNEKTFPDVTGTWAEPYVSYLSRENLMTGYPDGTFGFHDEITRAGAATMIARELDLPLKEADFPDVPSRHWGSEYIGALAEVGILSGYEDGTFHPNGTLTRAEMATLVVRAYELTGESSSTFPDVKADSWAASYIDTLTANDVIKGFPDGTYRPNQAIKRSEFAVIMAKLLSDEL</sequence>
<evidence type="ECO:0000256" key="13">
    <source>
        <dbReference type="SAM" id="SignalP"/>
    </source>
</evidence>
<dbReference type="InterPro" id="IPR034084">
    <property type="entry name" value="Thermitase-like_dom"/>
</dbReference>
<dbReference type="InterPro" id="IPR007280">
    <property type="entry name" value="Peptidase_C_arc/bac"/>
</dbReference>
<dbReference type="GO" id="GO:0006508">
    <property type="term" value="P:proteolysis"/>
    <property type="evidence" value="ECO:0007669"/>
    <property type="project" value="UniProtKB-KW"/>
</dbReference>
<evidence type="ECO:0000256" key="5">
    <source>
        <dbReference type="ARBA" id="ARBA00022670"/>
    </source>
</evidence>
<evidence type="ECO:0000256" key="10">
    <source>
        <dbReference type="PROSITE-ProRule" id="PRU01240"/>
    </source>
</evidence>
<keyword evidence="6 13" id="KW-0732">Signal</keyword>
<dbReference type="InterPro" id="IPR050131">
    <property type="entry name" value="Peptidase_S8_subtilisin-like"/>
</dbReference>
<dbReference type="InterPro" id="IPR015500">
    <property type="entry name" value="Peptidase_S8_subtilisin-rel"/>
</dbReference>
<dbReference type="InterPro" id="IPR000209">
    <property type="entry name" value="Peptidase_S8/S53_dom"/>
</dbReference>
<dbReference type="InterPro" id="IPR022398">
    <property type="entry name" value="Peptidase_S8_His-AS"/>
</dbReference>